<feature type="transmembrane region" description="Helical" evidence="1">
    <location>
        <begin position="137"/>
        <end position="157"/>
    </location>
</feature>
<organism evidence="2">
    <name type="scientific">Proteinivorax tanatarense</name>
    <dbReference type="NCBI Taxonomy" id="1260629"/>
    <lineage>
        <taxon>Bacteria</taxon>
        <taxon>Bacillati</taxon>
        <taxon>Bacillota</taxon>
        <taxon>Clostridia</taxon>
        <taxon>Eubacteriales</taxon>
        <taxon>Proteinivoracaceae</taxon>
        <taxon>Proteinivorax</taxon>
    </lineage>
</organism>
<protein>
    <submittedName>
        <fullName evidence="2">Stage II sporulation protein M</fullName>
    </submittedName>
</protein>
<evidence type="ECO:0000313" key="2">
    <source>
        <dbReference type="EMBL" id="XBX75965.1"/>
    </source>
</evidence>
<feature type="transmembrane region" description="Helical" evidence="1">
    <location>
        <begin position="80"/>
        <end position="102"/>
    </location>
</feature>
<proteinExistence type="predicted"/>
<dbReference type="Pfam" id="PF01944">
    <property type="entry name" value="SpoIIM"/>
    <property type="match status" value="1"/>
</dbReference>
<dbReference type="EMBL" id="CP158367">
    <property type="protein sequence ID" value="XBX75965.1"/>
    <property type="molecule type" value="Genomic_DNA"/>
</dbReference>
<dbReference type="InterPro" id="IPR014196">
    <property type="entry name" value="SpoIIM"/>
</dbReference>
<sequence length="209" mass="23739">MPLKYLISRYIKENAFIYYFLTLILVLGIAFGAVMVNRLPNEFSEPLADELHFYFEVLEERPDLERRELLWQSFTSNAKFILICWLLGLTIIGIPIVVFMVFSRGMVLGFTVAFLFEQASIRGMVFSILAILPQNILVLPGILVASVASLSFSWVLIMKVVKNKNIHVLPHLRNYSILCAITLLVMLAAAVIEAYITPSILRLIVPMMI</sequence>
<feature type="transmembrane region" description="Helical" evidence="1">
    <location>
        <begin position="16"/>
        <end position="36"/>
    </location>
</feature>
<dbReference type="InterPro" id="IPR002798">
    <property type="entry name" value="SpoIIM-like"/>
</dbReference>
<reference evidence="2" key="2">
    <citation type="submission" date="2024-06" db="EMBL/GenBank/DDBJ databases">
        <authorList>
            <person name="Petrova K.O."/>
            <person name="Toshchakov S.V."/>
            <person name="Boltjanskaja Y.V."/>
            <person name="Kevbrin V."/>
        </authorList>
    </citation>
    <scope>NUCLEOTIDE SEQUENCE</scope>
    <source>
        <strain evidence="2">Z-910T</strain>
    </source>
</reference>
<keyword evidence="1" id="KW-1133">Transmembrane helix</keyword>
<keyword evidence="1" id="KW-0812">Transmembrane</keyword>
<keyword evidence="1" id="KW-0472">Membrane</keyword>
<name>A0AAU7VP96_9FIRM</name>
<accession>A0AAU7VP96</accession>
<dbReference type="RefSeq" id="WP_350344700.1">
    <property type="nucleotide sequence ID" value="NZ_CP158367.1"/>
</dbReference>
<dbReference type="PIRSF" id="PIRSF038973">
    <property type="entry name" value="SpoIIM"/>
    <property type="match status" value="1"/>
</dbReference>
<evidence type="ECO:0000256" key="1">
    <source>
        <dbReference type="SAM" id="Phobius"/>
    </source>
</evidence>
<gene>
    <name evidence="2" type="primary">spoIIM</name>
    <name evidence="2" type="ORF">PRVXT_001130</name>
</gene>
<reference evidence="2" key="1">
    <citation type="journal article" date="2013" name="Extremophiles">
        <title>Proteinivorax tanatarense gen. nov., sp. nov., an anaerobic, haloalkaliphilic, proteolytic bacterium isolated from a decaying algal bloom, and proposal of Proteinivoraceae fam. nov.</title>
        <authorList>
            <person name="Kevbrin V."/>
            <person name="Boltyanskaya Y."/>
            <person name="Zhilina T."/>
            <person name="Kolganova T."/>
            <person name="Lavrentjeva E."/>
            <person name="Kuznetsov B."/>
        </authorList>
    </citation>
    <scope>NUCLEOTIDE SEQUENCE</scope>
    <source>
        <strain evidence="2">Z-910T</strain>
    </source>
</reference>
<feature type="transmembrane region" description="Helical" evidence="1">
    <location>
        <begin position="177"/>
        <end position="196"/>
    </location>
</feature>
<dbReference type="AlphaFoldDB" id="A0AAU7VP96"/>
<dbReference type="NCBIfam" id="TIGR02831">
    <property type="entry name" value="spo_II_M"/>
    <property type="match status" value="1"/>
</dbReference>